<proteinExistence type="inferred from homology"/>
<dbReference type="GO" id="GO:0003677">
    <property type="term" value="F:DNA binding"/>
    <property type="evidence" value="ECO:0007669"/>
    <property type="project" value="UniProtKB-KW"/>
</dbReference>
<feature type="domain" description="Tyr recombinase" evidence="5">
    <location>
        <begin position="244"/>
        <end position="441"/>
    </location>
</feature>
<reference evidence="6 7" key="1">
    <citation type="submission" date="2017-06" db="EMBL/GenBank/DDBJ databases">
        <authorList>
            <person name="Kim H.J."/>
            <person name="Triplett B.A."/>
        </authorList>
    </citation>
    <scope>NUCLEOTIDE SEQUENCE [LARGE SCALE GENOMIC DNA]</scope>
    <source>
        <strain evidence="6 7">U15</strain>
    </source>
</reference>
<dbReference type="InterPro" id="IPR050090">
    <property type="entry name" value="Tyrosine_recombinase_XerCD"/>
</dbReference>
<dbReference type="Gene3D" id="1.10.443.10">
    <property type="entry name" value="Intergrase catalytic core"/>
    <property type="match status" value="1"/>
</dbReference>
<dbReference type="GO" id="GO:0006310">
    <property type="term" value="P:DNA recombination"/>
    <property type="evidence" value="ECO:0007669"/>
    <property type="project" value="UniProtKB-KW"/>
</dbReference>
<name>A0A239BY90_9BURK</name>
<organism evidence="6 7">
    <name type="scientific">Noviherbaspirillum humi</name>
    <dbReference type="NCBI Taxonomy" id="1688639"/>
    <lineage>
        <taxon>Bacteria</taxon>
        <taxon>Pseudomonadati</taxon>
        <taxon>Pseudomonadota</taxon>
        <taxon>Betaproteobacteria</taxon>
        <taxon>Burkholderiales</taxon>
        <taxon>Oxalobacteraceae</taxon>
        <taxon>Noviherbaspirillum</taxon>
    </lineage>
</organism>
<dbReference type="PROSITE" id="PS51898">
    <property type="entry name" value="TYR_RECOMBINASE"/>
    <property type="match status" value="1"/>
</dbReference>
<evidence type="ECO:0000313" key="6">
    <source>
        <dbReference type="EMBL" id="SNS12044.1"/>
    </source>
</evidence>
<dbReference type="AlphaFoldDB" id="A0A239BY90"/>
<dbReference type="PANTHER" id="PTHR30349:SF41">
    <property type="entry name" value="INTEGRASE_RECOMBINASE PROTEIN MJ0367-RELATED"/>
    <property type="match status" value="1"/>
</dbReference>
<keyword evidence="7" id="KW-1185">Reference proteome</keyword>
<evidence type="ECO:0000256" key="4">
    <source>
        <dbReference type="ARBA" id="ARBA00023172"/>
    </source>
</evidence>
<dbReference type="InterPro" id="IPR013762">
    <property type="entry name" value="Integrase-like_cat_sf"/>
</dbReference>
<comment type="similarity">
    <text evidence="1">Belongs to the 'phage' integrase family.</text>
</comment>
<accession>A0A239BY90</accession>
<dbReference type="InterPro" id="IPR010998">
    <property type="entry name" value="Integrase_recombinase_N"/>
</dbReference>
<keyword evidence="3" id="KW-0238">DNA-binding</keyword>
<sequence length="467" mass="52582">MQEHVAKLDALRGTTKDADRRTAINAEFHRVDGMLDKMLPQLMAFKTEESGLNTEYMLLLQDVRALSLSRQHQEAIAEQASTHKAEKHALADFVSTIVSRAPASESNSVPSIPSLSATIEDFVRFKRAQGRWTAKTEAENRAVYELFKLIVGDKPLVEIDDDGIVSYLETLKKLPPNINKAPAYVGKSIDEIIALAPETTMAARTINKNVERVSSLFKWAMGKKKYGVTRNPAAGMSVDESGAAKRQPFTNSELAALLRSEEFATREFENPYAYWLIPMGLLTGARLGELCQLYLSDFVDHNGVPCIDVTDEKEGQRLKNANSKRLVPVHSKLIDLGLLQYVDGLRKAGAKRLFPELNERRDGFAQAASNWFQRHKRKCGIDGKHTKVFHSFRHTFISALLDDEVPEHSVAQIVGHESNLITGKVYWNAKDAAKRKPTVEKYQPHEDVWRLIPKFEQVRIVPRRGPR</sequence>
<evidence type="ECO:0000256" key="1">
    <source>
        <dbReference type="ARBA" id="ARBA00008857"/>
    </source>
</evidence>
<evidence type="ECO:0000256" key="3">
    <source>
        <dbReference type="ARBA" id="ARBA00023125"/>
    </source>
</evidence>
<evidence type="ECO:0000256" key="2">
    <source>
        <dbReference type="ARBA" id="ARBA00022908"/>
    </source>
</evidence>
<dbReference type="InterPro" id="IPR002104">
    <property type="entry name" value="Integrase_catalytic"/>
</dbReference>
<dbReference type="Proteomes" id="UP000198284">
    <property type="component" value="Unassembled WGS sequence"/>
</dbReference>
<dbReference type="CDD" id="cd01184">
    <property type="entry name" value="INT_C_like_1"/>
    <property type="match status" value="1"/>
</dbReference>
<dbReference type="Gene3D" id="1.10.150.130">
    <property type="match status" value="1"/>
</dbReference>
<evidence type="ECO:0000313" key="7">
    <source>
        <dbReference type="Proteomes" id="UP000198284"/>
    </source>
</evidence>
<keyword evidence="4" id="KW-0233">DNA recombination</keyword>
<dbReference type="PANTHER" id="PTHR30349">
    <property type="entry name" value="PHAGE INTEGRASE-RELATED"/>
    <property type="match status" value="1"/>
</dbReference>
<dbReference type="SUPFAM" id="SSF56349">
    <property type="entry name" value="DNA breaking-rejoining enzymes"/>
    <property type="match status" value="1"/>
</dbReference>
<gene>
    <name evidence="6" type="ORF">SAMN06265795_101114</name>
</gene>
<evidence type="ECO:0000259" key="5">
    <source>
        <dbReference type="PROSITE" id="PS51898"/>
    </source>
</evidence>
<dbReference type="EMBL" id="FZOT01000001">
    <property type="protein sequence ID" value="SNS12044.1"/>
    <property type="molecule type" value="Genomic_DNA"/>
</dbReference>
<dbReference type="InterPro" id="IPR011010">
    <property type="entry name" value="DNA_brk_join_enz"/>
</dbReference>
<protein>
    <submittedName>
        <fullName evidence="6">Site-specific recombinase XerD</fullName>
    </submittedName>
</protein>
<dbReference type="GO" id="GO:0015074">
    <property type="term" value="P:DNA integration"/>
    <property type="evidence" value="ECO:0007669"/>
    <property type="project" value="UniProtKB-KW"/>
</dbReference>
<dbReference type="Pfam" id="PF00589">
    <property type="entry name" value="Phage_integrase"/>
    <property type="match status" value="1"/>
</dbReference>
<keyword evidence="2" id="KW-0229">DNA integration</keyword>